<evidence type="ECO:0000313" key="2">
    <source>
        <dbReference type="Proteomes" id="UP000887013"/>
    </source>
</evidence>
<comment type="caution">
    <text evidence="1">The sequence shown here is derived from an EMBL/GenBank/DDBJ whole genome shotgun (WGS) entry which is preliminary data.</text>
</comment>
<protein>
    <submittedName>
        <fullName evidence="1">Uncharacterized protein</fullName>
    </submittedName>
</protein>
<dbReference type="Proteomes" id="UP000887013">
    <property type="component" value="Unassembled WGS sequence"/>
</dbReference>
<accession>A0A8X6Q9J8</accession>
<dbReference type="AlphaFoldDB" id="A0A8X6Q9J8"/>
<name>A0A8X6Q9J8_NEPPI</name>
<reference evidence="1" key="1">
    <citation type="submission" date="2020-08" db="EMBL/GenBank/DDBJ databases">
        <title>Multicomponent nature underlies the extraordinary mechanical properties of spider dragline silk.</title>
        <authorList>
            <person name="Kono N."/>
            <person name="Nakamura H."/>
            <person name="Mori M."/>
            <person name="Yoshida Y."/>
            <person name="Ohtoshi R."/>
            <person name="Malay A.D."/>
            <person name="Moran D.A.P."/>
            <person name="Tomita M."/>
            <person name="Numata K."/>
            <person name="Arakawa K."/>
        </authorList>
    </citation>
    <scope>NUCLEOTIDE SEQUENCE</scope>
</reference>
<keyword evidence="2" id="KW-1185">Reference proteome</keyword>
<organism evidence="1 2">
    <name type="scientific">Nephila pilipes</name>
    <name type="common">Giant wood spider</name>
    <name type="synonym">Nephila maculata</name>
    <dbReference type="NCBI Taxonomy" id="299642"/>
    <lineage>
        <taxon>Eukaryota</taxon>
        <taxon>Metazoa</taxon>
        <taxon>Ecdysozoa</taxon>
        <taxon>Arthropoda</taxon>
        <taxon>Chelicerata</taxon>
        <taxon>Arachnida</taxon>
        <taxon>Araneae</taxon>
        <taxon>Araneomorphae</taxon>
        <taxon>Entelegynae</taxon>
        <taxon>Araneoidea</taxon>
        <taxon>Nephilidae</taxon>
        <taxon>Nephila</taxon>
    </lineage>
</organism>
<sequence length="90" mass="10554">MELTVKVQHQVLMLLKTEGEKVKWKIKDKPSQIKFSDSSSIKARVRKQLAPQSTPLDMYRKMVHVSFGYNVAIETNMYTTDFYRKNLDSK</sequence>
<proteinExistence type="predicted"/>
<gene>
    <name evidence="1" type="ORF">NPIL_592511</name>
</gene>
<dbReference type="EMBL" id="BMAW01028255">
    <property type="protein sequence ID" value="GFU06571.1"/>
    <property type="molecule type" value="Genomic_DNA"/>
</dbReference>
<evidence type="ECO:0000313" key="1">
    <source>
        <dbReference type="EMBL" id="GFU06571.1"/>
    </source>
</evidence>